<accession>A0A7W6PRC3</accession>
<evidence type="ECO:0000259" key="6">
    <source>
        <dbReference type="PROSITE" id="PS50111"/>
    </source>
</evidence>
<dbReference type="FunFam" id="1.10.287.950:FF:000001">
    <property type="entry name" value="Methyl-accepting chemotaxis sensory transducer"/>
    <property type="match status" value="1"/>
</dbReference>
<dbReference type="PANTHER" id="PTHR43531">
    <property type="entry name" value="PROTEIN ICFG"/>
    <property type="match status" value="1"/>
</dbReference>
<dbReference type="SMART" id="SM01358">
    <property type="entry name" value="HBM"/>
    <property type="match status" value="1"/>
</dbReference>
<evidence type="ECO:0000313" key="9">
    <source>
        <dbReference type="EMBL" id="MBB4142857.1"/>
    </source>
</evidence>
<dbReference type="EMBL" id="JACIEC010000001">
    <property type="protein sequence ID" value="MBB4142857.1"/>
    <property type="molecule type" value="Genomic_DNA"/>
</dbReference>
<evidence type="ECO:0000256" key="4">
    <source>
        <dbReference type="PROSITE-ProRule" id="PRU00284"/>
    </source>
</evidence>
<dbReference type="SUPFAM" id="SSF158472">
    <property type="entry name" value="HAMP domain-like"/>
    <property type="match status" value="1"/>
</dbReference>
<organism evidence="9 10">
    <name type="scientific">Rhizobium rhizoryzae</name>
    <dbReference type="NCBI Taxonomy" id="451876"/>
    <lineage>
        <taxon>Bacteria</taxon>
        <taxon>Pseudomonadati</taxon>
        <taxon>Pseudomonadota</taxon>
        <taxon>Alphaproteobacteria</taxon>
        <taxon>Hyphomicrobiales</taxon>
        <taxon>Rhizobiaceae</taxon>
        <taxon>Rhizobium/Agrobacterium group</taxon>
        <taxon>Rhizobium</taxon>
    </lineage>
</organism>
<feature type="domain" description="HBM" evidence="8">
    <location>
        <begin position="45"/>
        <end position="284"/>
    </location>
</feature>
<dbReference type="Pfam" id="PF00015">
    <property type="entry name" value="MCPsignal"/>
    <property type="match status" value="1"/>
</dbReference>
<comment type="subcellular location">
    <subcellularLocation>
        <location evidence="1">Membrane</location>
    </subcellularLocation>
</comment>
<dbReference type="Pfam" id="PF18947">
    <property type="entry name" value="HAMP_2"/>
    <property type="match status" value="1"/>
</dbReference>
<dbReference type="GO" id="GO:0006935">
    <property type="term" value="P:chemotaxis"/>
    <property type="evidence" value="ECO:0007669"/>
    <property type="project" value="UniProtKB-KW"/>
</dbReference>
<dbReference type="PROSITE" id="PS51753">
    <property type="entry name" value="HBM"/>
    <property type="match status" value="1"/>
</dbReference>
<dbReference type="GO" id="GO:0004888">
    <property type="term" value="F:transmembrane signaling receptor activity"/>
    <property type="evidence" value="ECO:0007669"/>
    <property type="project" value="InterPro"/>
</dbReference>
<dbReference type="InterPro" id="IPR051310">
    <property type="entry name" value="MCP_chemotaxis"/>
</dbReference>
<dbReference type="AlphaFoldDB" id="A0A7W6PRC3"/>
<dbReference type="InterPro" id="IPR004089">
    <property type="entry name" value="MCPsignal_dom"/>
</dbReference>
<dbReference type="InterPro" id="IPR032255">
    <property type="entry name" value="HBM"/>
</dbReference>
<dbReference type="SMART" id="SM00304">
    <property type="entry name" value="HAMP"/>
    <property type="match status" value="2"/>
</dbReference>
<dbReference type="Pfam" id="PF12729">
    <property type="entry name" value="4HB_MCP_1"/>
    <property type="match status" value="1"/>
</dbReference>
<keyword evidence="5" id="KW-0812">Transmembrane</keyword>
<dbReference type="GO" id="GO:0005886">
    <property type="term" value="C:plasma membrane"/>
    <property type="evidence" value="ECO:0007669"/>
    <property type="project" value="TreeGrafter"/>
</dbReference>
<dbReference type="GO" id="GO:0007165">
    <property type="term" value="P:signal transduction"/>
    <property type="evidence" value="ECO:0007669"/>
    <property type="project" value="UniProtKB-KW"/>
</dbReference>
<feature type="domain" description="HAMP" evidence="7">
    <location>
        <begin position="427"/>
        <end position="479"/>
    </location>
</feature>
<evidence type="ECO:0000256" key="5">
    <source>
        <dbReference type="SAM" id="Phobius"/>
    </source>
</evidence>
<dbReference type="PROSITE" id="PS50111">
    <property type="entry name" value="CHEMOTAXIS_TRANSDUC_2"/>
    <property type="match status" value="1"/>
</dbReference>
<evidence type="ECO:0000256" key="2">
    <source>
        <dbReference type="ARBA" id="ARBA00022500"/>
    </source>
</evidence>
<keyword evidence="10" id="KW-1185">Reference proteome</keyword>
<keyword evidence="5" id="KW-1133">Transmembrane helix</keyword>
<dbReference type="RefSeq" id="WP_062552944.1">
    <property type="nucleotide sequence ID" value="NZ_CP049250.1"/>
</dbReference>
<dbReference type="InterPro" id="IPR024478">
    <property type="entry name" value="HlyB_4HB_MCP"/>
</dbReference>
<dbReference type="Gene3D" id="1.10.287.950">
    <property type="entry name" value="Methyl-accepting chemotaxis protein"/>
    <property type="match status" value="1"/>
</dbReference>
<evidence type="ECO:0000259" key="7">
    <source>
        <dbReference type="PROSITE" id="PS50885"/>
    </source>
</evidence>
<sequence>MLNNLNISQKVYGGFGLFIALLCIIAGASVVSSMSSKDHLADYEDLSKLVAESSRIQSSMLEARVAFLNYRMIQMETTKKDLLSHLGEAGATASRMMAKARTEAEKASISGFAEQAKQYGENFSKVAGLQENLNKVVAAQADLGTDLIKALTRLSTALNDAGNVEAAFEIGRLEHMVFTIQLNAGKYLASGSERDYEAAQDAGIEARDQIGSVEALIKDAKQKATMSEVGQNIVTYIAGVDESRKLANERNRIIDRTMNKIGPSLTKAIDDFTTALKQEQANLGSTIAATMDRSVLTSVVLGAGAFVLAVILATIMARSLTRPVHALTRAMGDLAANNLETQIPGLRERNELGEMARAVDVFKQNAIRMRELTAQETALQEKNADLQSNIAVVVDAAVAGNFSKRITKSYDNPALDAFATNVNKLVESVDAGVTETQRVVASLAHGDLTASMSGNFQGAFADLQTNVNDTMRTLRTLMDEVRHAADMINGGAGEIRSASDDLSRRTETQAAALEETSSALQEITSAVRTSTEKAQSSSRMVTEAREFAERSSGVVEQATSAMGRIEQASSEIAQITNVIDEIAFQTNLLALNAGVEAARAGEAGKGFAVVAQEVRELAQRSATAAKDIKALISKSSHEVEAGVKLVVSTGEALREIKEKVIGVATQVTSIAQAAQEQSTGLLEVSNAVNQMDQMTQQNAAMVEEAAAGTSRLAEETDHLRSLVARFKVQADTASGGRRAA</sequence>
<dbReference type="InterPro" id="IPR003660">
    <property type="entry name" value="HAMP_dom"/>
</dbReference>
<keyword evidence="5" id="KW-0472">Membrane</keyword>
<name>A0A7W6PRC3_9HYPH</name>
<evidence type="ECO:0000256" key="3">
    <source>
        <dbReference type="ARBA" id="ARBA00029447"/>
    </source>
</evidence>
<evidence type="ECO:0000256" key="1">
    <source>
        <dbReference type="ARBA" id="ARBA00004370"/>
    </source>
</evidence>
<gene>
    <name evidence="9" type="ORF">GGQ72_001356</name>
</gene>
<reference evidence="9 10" key="1">
    <citation type="submission" date="2020-08" db="EMBL/GenBank/DDBJ databases">
        <title>Genomic Encyclopedia of Type Strains, Phase IV (KMG-IV): sequencing the most valuable type-strain genomes for metagenomic binning, comparative biology and taxonomic classification.</title>
        <authorList>
            <person name="Goeker M."/>
        </authorList>
    </citation>
    <scope>NUCLEOTIDE SEQUENCE [LARGE SCALE GENOMIC DNA]</scope>
    <source>
        <strain evidence="9 10">DSM 29514</strain>
    </source>
</reference>
<dbReference type="SMART" id="SM00283">
    <property type="entry name" value="MA"/>
    <property type="match status" value="1"/>
</dbReference>
<dbReference type="Gene3D" id="6.10.340.10">
    <property type="match status" value="1"/>
</dbReference>
<evidence type="ECO:0000313" key="10">
    <source>
        <dbReference type="Proteomes" id="UP000519897"/>
    </source>
</evidence>
<feature type="transmembrane region" description="Helical" evidence="5">
    <location>
        <begin position="12"/>
        <end position="31"/>
    </location>
</feature>
<dbReference type="PROSITE" id="PS50885">
    <property type="entry name" value="HAMP"/>
    <property type="match status" value="2"/>
</dbReference>
<comment type="similarity">
    <text evidence="3">Belongs to the methyl-accepting chemotaxis (MCP) protein family.</text>
</comment>
<dbReference type="Pfam" id="PF00672">
    <property type="entry name" value="HAMP"/>
    <property type="match status" value="1"/>
</dbReference>
<protein>
    <submittedName>
        <fullName evidence="9">Methyl-accepting chemotaxis protein</fullName>
    </submittedName>
</protein>
<proteinExistence type="inferred from homology"/>
<dbReference type="PANTHER" id="PTHR43531:SF11">
    <property type="entry name" value="METHYL-ACCEPTING CHEMOTAXIS PROTEIN 3"/>
    <property type="match status" value="1"/>
</dbReference>
<feature type="transmembrane region" description="Helical" evidence="5">
    <location>
        <begin position="295"/>
        <end position="317"/>
    </location>
</feature>
<dbReference type="PRINTS" id="PR00260">
    <property type="entry name" value="CHEMTRNSDUCR"/>
</dbReference>
<dbReference type="CDD" id="cd11386">
    <property type="entry name" value="MCP_signal"/>
    <property type="match status" value="1"/>
</dbReference>
<keyword evidence="2" id="KW-0145">Chemotaxis</keyword>
<comment type="caution">
    <text evidence="9">The sequence shown here is derived from an EMBL/GenBank/DDBJ whole genome shotgun (WGS) entry which is preliminary data.</text>
</comment>
<feature type="domain" description="HAMP" evidence="7">
    <location>
        <begin position="318"/>
        <end position="371"/>
    </location>
</feature>
<dbReference type="SUPFAM" id="SSF58104">
    <property type="entry name" value="Methyl-accepting chemotaxis protein (MCP) signaling domain"/>
    <property type="match status" value="1"/>
</dbReference>
<feature type="domain" description="Methyl-accepting transducer" evidence="6">
    <location>
        <begin position="484"/>
        <end position="713"/>
    </location>
</feature>
<dbReference type="Proteomes" id="UP000519897">
    <property type="component" value="Unassembled WGS sequence"/>
</dbReference>
<keyword evidence="4" id="KW-0807">Transducer</keyword>
<evidence type="ECO:0000259" key="8">
    <source>
        <dbReference type="PROSITE" id="PS51753"/>
    </source>
</evidence>
<dbReference type="InterPro" id="IPR004090">
    <property type="entry name" value="Chemotax_Me-accpt_rcpt"/>
</dbReference>